<dbReference type="PANTHER" id="PTHR23192">
    <property type="entry name" value="OLFACTOMEDIN-RELATED"/>
    <property type="match status" value="1"/>
</dbReference>
<dbReference type="AlphaFoldDB" id="A0A8C5BWL0"/>
<dbReference type="InterPro" id="IPR003112">
    <property type="entry name" value="Olfac-like_dom"/>
</dbReference>
<name>A0A8C5BWL0_GADMO</name>
<dbReference type="Ensembl" id="ENSGMOT00000058421.1">
    <property type="protein sequence ID" value="ENSGMOP00000053149.1"/>
    <property type="gene ID" value="ENSGMOG00000031366.1"/>
</dbReference>
<dbReference type="Pfam" id="PF02191">
    <property type="entry name" value="OLF"/>
    <property type="match status" value="1"/>
</dbReference>
<dbReference type="OMA" id="TVYENFM"/>
<reference evidence="5" key="1">
    <citation type="submission" date="2025-08" db="UniProtKB">
        <authorList>
            <consortium name="Ensembl"/>
        </authorList>
    </citation>
    <scope>IDENTIFICATION</scope>
</reference>
<sequence length="386" mass="44955">MESYESQITAYTVKIVNLTMEIEKMEGDPEAVNDTQTESMKIQIKQAEALVVELQSSVQASAAVFESLRETLEEEHDKNLVLETRREYIKIQLKLEECERRHQEIFHPDIGSCAHTGVIRASQPIVSQINADLSSSYKFGAWGKDSKPFNGNESMYWYSGYYSAAIIDVKFYDNYQDLILRNHFQHHRLHSNWYGTGNNVVLRENALYYQRSSPFSMAKLNFTSMSYEYKLINRASSKFSYAHSPNQNLDFAADETGLWVTYASEETNGRLILAKINEHYFGIEEEWQTSVYKPAVSNAFMVCGVLYAVRTADIKTEEIFYMFDTKTEREHYISVPFERFQESYVSLDYNPTDQKLYMYNDGYYLNYHLWFNHTAKAIEDTPSILI</sequence>
<dbReference type="InterPro" id="IPR050605">
    <property type="entry name" value="Olfactomedin-like_domain"/>
</dbReference>
<evidence type="ECO:0000313" key="6">
    <source>
        <dbReference type="Proteomes" id="UP000694546"/>
    </source>
</evidence>
<evidence type="ECO:0000256" key="2">
    <source>
        <dbReference type="ARBA" id="ARBA00022525"/>
    </source>
</evidence>
<accession>A0A8C5BWL0</accession>
<feature type="domain" description="Olfactomedin-like" evidence="4">
    <location>
        <begin position="112"/>
        <end position="373"/>
    </location>
</feature>
<reference evidence="5" key="2">
    <citation type="submission" date="2025-09" db="UniProtKB">
        <authorList>
            <consortium name="Ensembl"/>
        </authorList>
    </citation>
    <scope>IDENTIFICATION</scope>
</reference>
<evidence type="ECO:0000313" key="5">
    <source>
        <dbReference type="Ensembl" id="ENSGMOP00000053149.1"/>
    </source>
</evidence>
<comment type="subcellular location">
    <subcellularLocation>
        <location evidence="1">Secreted</location>
    </subcellularLocation>
</comment>
<keyword evidence="2" id="KW-0964">Secreted</keyword>
<dbReference type="PROSITE" id="PS51132">
    <property type="entry name" value="OLF"/>
    <property type="match status" value="1"/>
</dbReference>
<dbReference type="GO" id="GO:0005615">
    <property type="term" value="C:extracellular space"/>
    <property type="evidence" value="ECO:0007669"/>
    <property type="project" value="TreeGrafter"/>
</dbReference>
<proteinExistence type="predicted"/>
<dbReference type="GeneTree" id="ENSGT00940000155454"/>
<comment type="caution">
    <text evidence="3">Lacks conserved residue(s) required for the propagation of feature annotation.</text>
</comment>
<dbReference type="SMART" id="SM00284">
    <property type="entry name" value="OLF"/>
    <property type="match status" value="1"/>
</dbReference>
<organism evidence="5 6">
    <name type="scientific">Gadus morhua</name>
    <name type="common">Atlantic cod</name>
    <dbReference type="NCBI Taxonomy" id="8049"/>
    <lineage>
        <taxon>Eukaryota</taxon>
        <taxon>Metazoa</taxon>
        <taxon>Chordata</taxon>
        <taxon>Craniata</taxon>
        <taxon>Vertebrata</taxon>
        <taxon>Euteleostomi</taxon>
        <taxon>Actinopterygii</taxon>
        <taxon>Neopterygii</taxon>
        <taxon>Teleostei</taxon>
        <taxon>Neoteleostei</taxon>
        <taxon>Acanthomorphata</taxon>
        <taxon>Zeiogadaria</taxon>
        <taxon>Gadariae</taxon>
        <taxon>Gadiformes</taxon>
        <taxon>Gadoidei</taxon>
        <taxon>Gadidae</taxon>
        <taxon>Gadus</taxon>
    </lineage>
</organism>
<protein>
    <submittedName>
        <fullName evidence="5">Olfactomedin 4, tandem duplicate 1</fullName>
    </submittedName>
</protein>
<keyword evidence="6" id="KW-1185">Reference proteome</keyword>
<dbReference type="GO" id="GO:0007165">
    <property type="term" value="P:signal transduction"/>
    <property type="evidence" value="ECO:0007669"/>
    <property type="project" value="TreeGrafter"/>
</dbReference>
<evidence type="ECO:0000256" key="3">
    <source>
        <dbReference type="PROSITE-ProRule" id="PRU00446"/>
    </source>
</evidence>
<evidence type="ECO:0000256" key="1">
    <source>
        <dbReference type="ARBA" id="ARBA00004613"/>
    </source>
</evidence>
<dbReference type="PANTHER" id="PTHR23192:SF7">
    <property type="entry name" value="OLFACTOMEDIN-4"/>
    <property type="match status" value="1"/>
</dbReference>
<evidence type="ECO:0000259" key="4">
    <source>
        <dbReference type="PROSITE" id="PS51132"/>
    </source>
</evidence>
<dbReference type="Proteomes" id="UP000694546">
    <property type="component" value="Chromosome 5"/>
</dbReference>